<dbReference type="Proteomes" id="UP001497512">
    <property type="component" value="Chromosome 5"/>
</dbReference>
<dbReference type="EMBL" id="OZ019897">
    <property type="protein sequence ID" value="CAK9226548.1"/>
    <property type="molecule type" value="Genomic_DNA"/>
</dbReference>
<keyword evidence="2" id="KW-1185">Reference proteome</keyword>
<accession>A0ABP0UP56</accession>
<gene>
    <name evidence="1" type="ORF">CSSPTR1EN2_LOCUS18294</name>
</gene>
<evidence type="ECO:0000313" key="2">
    <source>
        <dbReference type="Proteomes" id="UP001497512"/>
    </source>
</evidence>
<protein>
    <submittedName>
        <fullName evidence="1">Uncharacterized protein</fullName>
    </submittedName>
</protein>
<name>A0ABP0UP56_9BRYO</name>
<organism evidence="1 2">
    <name type="scientific">Sphagnum troendelagicum</name>
    <dbReference type="NCBI Taxonomy" id="128251"/>
    <lineage>
        <taxon>Eukaryota</taxon>
        <taxon>Viridiplantae</taxon>
        <taxon>Streptophyta</taxon>
        <taxon>Embryophyta</taxon>
        <taxon>Bryophyta</taxon>
        <taxon>Sphagnophytina</taxon>
        <taxon>Sphagnopsida</taxon>
        <taxon>Sphagnales</taxon>
        <taxon>Sphagnaceae</taxon>
        <taxon>Sphagnum</taxon>
    </lineage>
</organism>
<sequence>MVFLLHSVSSESSRNRFRNAIVGDLRLESGWDGQCQCRRVAGAVNAVTPDIPSLTAILQFTGTHDCIAILLQHPTRTILNFWNQSTHLQHSRLLSN</sequence>
<proteinExistence type="predicted"/>
<reference evidence="1" key="1">
    <citation type="submission" date="2024-02" db="EMBL/GenBank/DDBJ databases">
        <authorList>
            <consortium name="ELIXIR-Norway"/>
            <consortium name="Elixir Norway"/>
        </authorList>
    </citation>
    <scope>NUCLEOTIDE SEQUENCE</scope>
</reference>
<evidence type="ECO:0000313" key="1">
    <source>
        <dbReference type="EMBL" id="CAK9226548.1"/>
    </source>
</evidence>